<dbReference type="PRINTS" id="PR00081">
    <property type="entry name" value="GDHRDH"/>
</dbReference>
<dbReference type="EC" id="1.1.1.36" evidence="4"/>
<evidence type="ECO:0000259" key="3">
    <source>
        <dbReference type="SMART" id="SM00822"/>
    </source>
</evidence>
<sequence length="249" mass="26361">MSENRRLAIVTGGIGGIGTAICERLAKDGIQVVATYHPAEEEKLAEWNKARAEAGVEVAVAVCDVSSAEDSARMVAEVQNEFGPVDIIVNCAGITRDMTMKRMDAENWEAVINTNLNSAFYVTKPAWVGMLERGFGRVINISSVNGQRGQFGQANYSAAKAGMHGFTMALAYEGAAKGVTANTVSPGYIATAMTAAMREDVLESIVSGIPMRRLGKPEEIASAVAFLAADEQAYITGANIPVNGALFVH</sequence>
<protein>
    <submittedName>
        <fullName evidence="4">3-ketoacyl-ACP reductase</fullName>
        <ecNumber evidence="4">1.1.1.36</ecNumber>
    </submittedName>
</protein>
<dbReference type="InterPro" id="IPR020904">
    <property type="entry name" value="Sc_DH/Rdtase_CS"/>
</dbReference>
<dbReference type="InterPro" id="IPR050259">
    <property type="entry name" value="SDR"/>
</dbReference>
<dbReference type="FunFam" id="3.40.50.720:FF:000173">
    <property type="entry name" value="3-oxoacyl-[acyl-carrier protein] reductase"/>
    <property type="match status" value="1"/>
</dbReference>
<dbReference type="InterPro" id="IPR011283">
    <property type="entry name" value="Acetoacetyl-CoA_reductase"/>
</dbReference>
<dbReference type="EMBL" id="CP011412">
    <property type="protein sequence ID" value="AKH20170.1"/>
    <property type="molecule type" value="Genomic_DNA"/>
</dbReference>
<feature type="domain" description="Ketoreductase" evidence="3">
    <location>
        <begin position="6"/>
        <end position="200"/>
    </location>
</feature>
<dbReference type="GO" id="GO:0005737">
    <property type="term" value="C:cytoplasm"/>
    <property type="evidence" value="ECO:0007669"/>
    <property type="project" value="InterPro"/>
</dbReference>
<dbReference type="PROSITE" id="PS00061">
    <property type="entry name" value="ADH_SHORT"/>
    <property type="match status" value="1"/>
</dbReference>
<reference evidence="4 5" key="1">
    <citation type="journal article" date="2015" name="Genome Announc.">
        <title>Complete Genome Sequence of Sedimenticola thiotaurini Strain SIP-G1, a Polyphosphate- and Polyhydroxyalkanoate-Accumulating Sulfur-Oxidizing Gammaproteobacterium Isolated from Salt Marsh Sediments.</title>
        <authorList>
            <person name="Flood B.E."/>
            <person name="Jones D.S."/>
            <person name="Bailey J.V."/>
        </authorList>
    </citation>
    <scope>NUCLEOTIDE SEQUENCE [LARGE SCALE GENOMIC DNA]</scope>
    <source>
        <strain evidence="4 5">SIP-G1</strain>
    </source>
</reference>
<dbReference type="PRINTS" id="PR00080">
    <property type="entry name" value="SDRFAMILY"/>
</dbReference>
<keyword evidence="5" id="KW-1185">Reference proteome</keyword>
<dbReference type="NCBIfam" id="TIGR01829">
    <property type="entry name" value="AcAcCoA_reduct"/>
    <property type="match status" value="1"/>
</dbReference>
<dbReference type="Gene3D" id="3.40.50.720">
    <property type="entry name" value="NAD(P)-binding Rossmann-like Domain"/>
    <property type="match status" value="1"/>
</dbReference>
<dbReference type="NCBIfam" id="NF009466">
    <property type="entry name" value="PRK12826.1-2"/>
    <property type="match status" value="1"/>
</dbReference>
<gene>
    <name evidence="4" type="ORF">AAY24_07165</name>
</gene>
<organism evidence="4 5">
    <name type="scientific">Sedimenticola thiotaurini</name>
    <dbReference type="NCBI Taxonomy" id="1543721"/>
    <lineage>
        <taxon>Bacteria</taxon>
        <taxon>Pseudomonadati</taxon>
        <taxon>Pseudomonadota</taxon>
        <taxon>Gammaproteobacteria</taxon>
        <taxon>Chromatiales</taxon>
        <taxon>Sedimenticolaceae</taxon>
        <taxon>Sedimenticola</taxon>
    </lineage>
</organism>
<dbReference type="PANTHER" id="PTHR42879">
    <property type="entry name" value="3-OXOACYL-(ACYL-CARRIER-PROTEIN) REDUCTASE"/>
    <property type="match status" value="1"/>
</dbReference>
<dbReference type="InterPro" id="IPR002347">
    <property type="entry name" value="SDR_fam"/>
</dbReference>
<evidence type="ECO:0000256" key="1">
    <source>
        <dbReference type="ARBA" id="ARBA00006484"/>
    </source>
</evidence>
<dbReference type="Pfam" id="PF13561">
    <property type="entry name" value="adh_short_C2"/>
    <property type="match status" value="1"/>
</dbReference>
<dbReference type="SMART" id="SM00822">
    <property type="entry name" value="PKS_KR"/>
    <property type="match status" value="1"/>
</dbReference>
<dbReference type="OrthoDB" id="9804774at2"/>
<dbReference type="SUPFAM" id="SSF51735">
    <property type="entry name" value="NAD(P)-binding Rossmann-fold domains"/>
    <property type="match status" value="1"/>
</dbReference>
<name>A0A0F7JZ66_9GAMM</name>
<keyword evidence="2 4" id="KW-0560">Oxidoreductase</keyword>
<dbReference type="CDD" id="cd05333">
    <property type="entry name" value="BKR_SDR_c"/>
    <property type="match status" value="1"/>
</dbReference>
<dbReference type="KEGG" id="seds:AAY24_07165"/>
<dbReference type="NCBIfam" id="NF009464">
    <property type="entry name" value="PRK12824.1"/>
    <property type="match status" value="1"/>
</dbReference>
<dbReference type="InterPro" id="IPR036291">
    <property type="entry name" value="NAD(P)-bd_dom_sf"/>
</dbReference>
<accession>A0A0F7JZ66</accession>
<dbReference type="GO" id="GO:0042619">
    <property type="term" value="P:poly-hydroxybutyrate biosynthetic process"/>
    <property type="evidence" value="ECO:0007669"/>
    <property type="project" value="InterPro"/>
</dbReference>
<proteinExistence type="inferred from homology"/>
<evidence type="ECO:0000313" key="5">
    <source>
        <dbReference type="Proteomes" id="UP000034410"/>
    </source>
</evidence>
<evidence type="ECO:0000256" key="2">
    <source>
        <dbReference type="ARBA" id="ARBA00023002"/>
    </source>
</evidence>
<dbReference type="RefSeq" id="WP_046859106.1">
    <property type="nucleotide sequence ID" value="NZ_CP011412.1"/>
</dbReference>
<dbReference type="PATRIC" id="fig|1543721.4.peg.1487"/>
<dbReference type="PANTHER" id="PTHR42879:SF2">
    <property type="entry name" value="3-OXOACYL-[ACYL-CARRIER-PROTEIN] REDUCTASE FABG"/>
    <property type="match status" value="1"/>
</dbReference>
<dbReference type="InterPro" id="IPR057326">
    <property type="entry name" value="KR_dom"/>
</dbReference>
<dbReference type="AlphaFoldDB" id="A0A0F7JZ66"/>
<dbReference type="GO" id="GO:0032787">
    <property type="term" value="P:monocarboxylic acid metabolic process"/>
    <property type="evidence" value="ECO:0007669"/>
    <property type="project" value="UniProtKB-ARBA"/>
</dbReference>
<dbReference type="GO" id="GO:0018454">
    <property type="term" value="F:acetoacetyl-CoA reductase activity"/>
    <property type="evidence" value="ECO:0007669"/>
    <property type="project" value="UniProtKB-EC"/>
</dbReference>
<comment type="similarity">
    <text evidence="1">Belongs to the short-chain dehydrogenases/reductases (SDR) family.</text>
</comment>
<dbReference type="Proteomes" id="UP000034410">
    <property type="component" value="Chromosome"/>
</dbReference>
<evidence type="ECO:0000313" key="4">
    <source>
        <dbReference type="EMBL" id="AKH20170.1"/>
    </source>
</evidence>